<feature type="domain" description="ABC-2 type transporter transmembrane" evidence="7">
    <location>
        <begin position="77"/>
        <end position="203"/>
    </location>
</feature>
<organism evidence="8 9">
    <name type="scientific">Prochlorothrix hollandica PCC 9006 = CALU 1027</name>
    <dbReference type="NCBI Taxonomy" id="317619"/>
    <lineage>
        <taxon>Bacteria</taxon>
        <taxon>Bacillati</taxon>
        <taxon>Cyanobacteriota</taxon>
        <taxon>Cyanophyceae</taxon>
        <taxon>Prochlorotrichales</taxon>
        <taxon>Prochlorotrichaceae</taxon>
        <taxon>Prochlorothrix</taxon>
    </lineage>
</organism>
<dbReference type="STRING" id="317619.GCA_000332315_03026"/>
<evidence type="ECO:0000259" key="7">
    <source>
        <dbReference type="Pfam" id="PF12698"/>
    </source>
</evidence>
<evidence type="ECO:0000256" key="2">
    <source>
        <dbReference type="ARBA" id="ARBA00022475"/>
    </source>
</evidence>
<feature type="transmembrane region" description="Helical" evidence="6">
    <location>
        <begin position="118"/>
        <end position="140"/>
    </location>
</feature>
<evidence type="ECO:0000313" key="9">
    <source>
        <dbReference type="Proteomes" id="UP000034681"/>
    </source>
</evidence>
<name>A0A0M2PTY2_PROHO</name>
<keyword evidence="3 6" id="KW-0812">Transmembrane</keyword>
<keyword evidence="9" id="KW-1185">Reference proteome</keyword>
<sequence length="267" mass="28785">MKILVGNCFAIYKKELQGYFASPLAYGVAGLFWLVNGVWYSMSLFGLLRDVGQYDMQQSLQGGSPVAVDVPFLVLQNFLGVLGVISLVVLPMLSMGLYAEERRQGTLELIATSPVHNWAVALAKLLGVLTFFVGMILPLMLCEAVTFSAANPPLAPTLFLVSHLGLVLMAASVLSMGMFISSLTASTLLSVVFTFVLVLMLVLLEGIGSLVGGAMGEALTHLSLLKHYGDWVQGNFDSSALVLFGSYIFLGLFLTAQSIETLRFQRS</sequence>
<dbReference type="PANTHER" id="PTHR30294">
    <property type="entry name" value="MEMBRANE COMPONENT OF ABC TRANSPORTER YHHJ-RELATED"/>
    <property type="match status" value="1"/>
</dbReference>
<dbReference type="OrthoDB" id="9794512at2"/>
<comment type="subcellular location">
    <subcellularLocation>
        <location evidence="1">Cell membrane</location>
        <topology evidence="1">Multi-pass membrane protein</topology>
    </subcellularLocation>
</comment>
<feature type="transmembrane region" description="Helical" evidence="6">
    <location>
        <begin position="236"/>
        <end position="256"/>
    </location>
</feature>
<reference evidence="8" key="1">
    <citation type="submission" date="2012-04" db="EMBL/GenBank/DDBJ databases">
        <authorList>
            <person name="Borisov I.G."/>
            <person name="Ivanikova N.V."/>
            <person name="Pinevich A.V."/>
        </authorList>
    </citation>
    <scope>NUCLEOTIDE SEQUENCE [LARGE SCALE GENOMIC DNA]</scope>
    <source>
        <strain evidence="8">CALU 1027</strain>
    </source>
</reference>
<feature type="transmembrane region" description="Helical" evidence="6">
    <location>
        <begin position="192"/>
        <end position="216"/>
    </location>
</feature>
<dbReference type="InterPro" id="IPR051449">
    <property type="entry name" value="ABC-2_transporter_component"/>
</dbReference>
<dbReference type="RefSeq" id="WP_017713283.1">
    <property type="nucleotide sequence ID" value="NZ_KB235939.1"/>
</dbReference>
<comment type="caution">
    <text evidence="8">The sequence shown here is derived from an EMBL/GenBank/DDBJ whole genome shotgun (WGS) entry which is preliminary data.</text>
</comment>
<dbReference type="AlphaFoldDB" id="A0A0M2PTY2"/>
<keyword evidence="5 6" id="KW-0472">Membrane</keyword>
<dbReference type="GO" id="GO:0140359">
    <property type="term" value="F:ABC-type transporter activity"/>
    <property type="evidence" value="ECO:0007669"/>
    <property type="project" value="InterPro"/>
</dbReference>
<dbReference type="InterPro" id="IPR013525">
    <property type="entry name" value="ABC2_TM"/>
</dbReference>
<evidence type="ECO:0000256" key="5">
    <source>
        <dbReference type="ARBA" id="ARBA00023136"/>
    </source>
</evidence>
<protein>
    <submittedName>
        <fullName evidence="8">ABC transporter permease</fullName>
    </submittedName>
</protein>
<dbReference type="Pfam" id="PF12698">
    <property type="entry name" value="ABC2_membrane_3"/>
    <property type="match status" value="1"/>
</dbReference>
<feature type="transmembrane region" description="Helical" evidence="6">
    <location>
        <begin position="78"/>
        <end position="98"/>
    </location>
</feature>
<gene>
    <name evidence="8" type="ORF">PROH_20765</name>
</gene>
<evidence type="ECO:0000256" key="1">
    <source>
        <dbReference type="ARBA" id="ARBA00004651"/>
    </source>
</evidence>
<dbReference type="EMBL" id="AJTX02000010">
    <property type="protein sequence ID" value="KKI98133.1"/>
    <property type="molecule type" value="Genomic_DNA"/>
</dbReference>
<dbReference type="GO" id="GO:0005886">
    <property type="term" value="C:plasma membrane"/>
    <property type="evidence" value="ECO:0007669"/>
    <property type="project" value="UniProtKB-SubCell"/>
</dbReference>
<keyword evidence="2" id="KW-1003">Cell membrane</keyword>
<accession>A0A0M2PTY2</accession>
<dbReference type="eggNOG" id="COG1277">
    <property type="taxonomic scope" value="Bacteria"/>
</dbReference>
<feature type="transmembrane region" description="Helical" evidence="6">
    <location>
        <begin position="20"/>
        <end position="40"/>
    </location>
</feature>
<proteinExistence type="predicted"/>
<evidence type="ECO:0000256" key="4">
    <source>
        <dbReference type="ARBA" id="ARBA00022989"/>
    </source>
</evidence>
<feature type="transmembrane region" description="Helical" evidence="6">
    <location>
        <begin position="160"/>
        <end position="180"/>
    </location>
</feature>
<dbReference type="PANTHER" id="PTHR30294:SF29">
    <property type="entry name" value="MULTIDRUG ABC TRANSPORTER PERMEASE YBHS-RELATED"/>
    <property type="match status" value="1"/>
</dbReference>
<evidence type="ECO:0000256" key="6">
    <source>
        <dbReference type="SAM" id="Phobius"/>
    </source>
</evidence>
<evidence type="ECO:0000313" key="8">
    <source>
        <dbReference type="EMBL" id="KKI98133.1"/>
    </source>
</evidence>
<evidence type="ECO:0000256" key="3">
    <source>
        <dbReference type="ARBA" id="ARBA00022692"/>
    </source>
</evidence>
<keyword evidence="4 6" id="KW-1133">Transmembrane helix</keyword>
<dbReference type="Proteomes" id="UP000034681">
    <property type="component" value="Unassembled WGS sequence"/>
</dbReference>